<dbReference type="InterPro" id="IPR008258">
    <property type="entry name" value="Transglycosylase_SLT_dom_1"/>
</dbReference>
<dbReference type="EMBL" id="FNZK01000011">
    <property type="protein sequence ID" value="SEJ60304.1"/>
    <property type="molecule type" value="Genomic_DNA"/>
</dbReference>
<dbReference type="PANTHER" id="PTHR37423">
    <property type="entry name" value="SOLUBLE LYTIC MUREIN TRANSGLYCOSYLASE-RELATED"/>
    <property type="match status" value="1"/>
</dbReference>
<dbReference type="PANTHER" id="PTHR37423:SF2">
    <property type="entry name" value="MEMBRANE-BOUND LYTIC MUREIN TRANSGLYCOSYLASE C"/>
    <property type="match status" value="1"/>
</dbReference>
<dbReference type="SUPFAM" id="SSF53955">
    <property type="entry name" value="Lysozyme-like"/>
    <property type="match status" value="1"/>
</dbReference>
<accession>A0A1H7A761</accession>
<dbReference type="InterPro" id="IPR023346">
    <property type="entry name" value="Lysozyme-like_dom_sf"/>
</dbReference>
<dbReference type="STRING" id="84035.SAMN05660742_111129"/>
<sequence length="1328" mass="139973">MSTVSEMLIKIGADSSGLKSEMTKTQETINTAFNTNPVNEFTNALTGATNGIGGVLGKLSGIAAVAAGGFGLGSMIESAVNAGESVYQLSNKLKISAGEAGTLSRILKLTGGDTDTFSGAMMRLDKNLSASGESSAKIKATLETFGVSVTDANGHMLPMNEQLKNLSAGYKKASDSGLQQEFIMNTLGVRGMALTKTLQNYNEASTNAAKIKSIGLDPEEMHKMSQELQLVKMQASQLELAGGAALAPVAEEMFPVILSGLTQTAKYLADNKTEIKDITKNALELLALYKSMQAIGKIGSGVSSFWGNATATAAKSIVPTVDPAALTTTQEKSINRAVATSNAGYAKIEKAAVKAAQTANLSATESAAIISEKCIEISNQAAIAAEKIRADMTASFMQSNISAKESLTNTSVSLQAVGVVATETADKVTIANNEIIASTKETATAQASLAETMLETGIAATAAGEKTILANAGIAESARGASVAEAELADYITMTGIEATIAGEKAAIANAETAETARAAAVAEAEVVEITTAAGLEAVETGTKAVGANTAAAAAALENAGANTVLTVATEAAGNEAVVTGTKTVGAMATAISAVGNLRAAVFALMGGWIGVAAATGYAIYKLVQYESTKNNIESYNSDAEVSYNKTTGKLQKKAWIEGKTSSLYDPTTKQNIEVTASDGGWGYKDLSDAEVEEHNAYIKYIEEQKNKKPWMDNGGYEDDKLAELRARQKELEDEAKSENKTGHPKTEKVEKDTTEHYSEIDKLGDYSNQALYAANTYGLDPNLYGALIEAESSGDPNARSSAGAIGFAQLMPDTAAGLGVNAYDPNDNLMGGAAYFKSMLDMFNGDIRLALAAYNASPDTVKAAGGVPNIPETQNYVSKVMGIYQGASTSKGPAQYDQAAELKKLQQAKEEAVTLYAGMATEIDAETSTTYSAGMDKIAQDVSKKAEQIAKLQAEGVDTTNLSAELGKYKDILKSKITDQWEAALRQLKDDSRLAHAQLIDDFAGQADAEYQMTVTKLDKERKEKLKSIQQDKNDKADALVVEQWYNDQVLIAQKDREKKQRDLHQKTMQSLSEYGNVSGSVNQLGTQQALDAQDLAGKQAFITEYYDLWKKEHKSAMEYMAEASGDFESGMENVFEDIGKGVKNAEDLIKSFGSLILSTIEKIVAERAATQITSSLLNSFLGTTANSYGGSMSSYMPISTDWLGTETQNASSGTGLVNTDWQNPYKFADGGIVTGPTVGMIGEAGYPEAIMPLTPQGMKNAGFSGSSGSANLQVNVNNYSTAKVAASQPQYSPDLQKWVLDIVVDGAERNVSGFNNNLKTSLGVGS</sequence>
<evidence type="ECO:0000259" key="2">
    <source>
        <dbReference type="Pfam" id="PF01464"/>
    </source>
</evidence>
<gene>
    <name evidence="3" type="ORF">SAMN05660742_111129</name>
</gene>
<dbReference type="Proteomes" id="UP000199662">
    <property type="component" value="Unassembled WGS sequence"/>
</dbReference>
<dbReference type="Pfam" id="PF01464">
    <property type="entry name" value="SLT"/>
    <property type="match status" value="1"/>
</dbReference>
<organism evidence="3 4">
    <name type="scientific">Propionispira arboris</name>
    <dbReference type="NCBI Taxonomy" id="84035"/>
    <lineage>
        <taxon>Bacteria</taxon>
        <taxon>Bacillati</taxon>
        <taxon>Bacillota</taxon>
        <taxon>Negativicutes</taxon>
        <taxon>Selenomonadales</taxon>
        <taxon>Selenomonadaceae</taxon>
        <taxon>Propionispira</taxon>
    </lineage>
</organism>
<feature type="domain" description="Transglycosylase SLT" evidence="2">
    <location>
        <begin position="773"/>
        <end position="869"/>
    </location>
</feature>
<evidence type="ECO:0000313" key="3">
    <source>
        <dbReference type="EMBL" id="SEJ60304.1"/>
    </source>
</evidence>
<dbReference type="Gene3D" id="1.10.530.10">
    <property type="match status" value="1"/>
</dbReference>
<evidence type="ECO:0000256" key="1">
    <source>
        <dbReference type="SAM" id="MobiDB-lite"/>
    </source>
</evidence>
<dbReference type="RefSeq" id="WP_245741391.1">
    <property type="nucleotide sequence ID" value="NZ_FNZK01000011.1"/>
</dbReference>
<name>A0A1H7A761_9FIRM</name>
<feature type="region of interest" description="Disordered" evidence="1">
    <location>
        <begin position="730"/>
        <end position="756"/>
    </location>
</feature>
<protein>
    <submittedName>
        <fullName evidence="3">Transglycosylase SLT domain-containing protein</fullName>
    </submittedName>
</protein>
<evidence type="ECO:0000313" key="4">
    <source>
        <dbReference type="Proteomes" id="UP000199662"/>
    </source>
</evidence>
<proteinExistence type="predicted"/>
<reference evidence="4" key="1">
    <citation type="submission" date="2016-10" db="EMBL/GenBank/DDBJ databases">
        <authorList>
            <person name="Varghese N."/>
            <person name="Submissions S."/>
        </authorList>
    </citation>
    <scope>NUCLEOTIDE SEQUENCE [LARGE SCALE GENOMIC DNA]</scope>
    <source>
        <strain evidence="4">DSM 2179</strain>
    </source>
</reference>
<keyword evidence="4" id="KW-1185">Reference proteome</keyword>
<dbReference type="CDD" id="cd00254">
    <property type="entry name" value="LT-like"/>
    <property type="match status" value="1"/>
</dbReference>